<dbReference type="Pfam" id="PF00583">
    <property type="entry name" value="Acetyltransf_1"/>
    <property type="match status" value="1"/>
</dbReference>
<dbReference type="CDD" id="cd04301">
    <property type="entry name" value="NAT_SF"/>
    <property type="match status" value="1"/>
</dbReference>
<dbReference type="Gene3D" id="3.40.630.30">
    <property type="match status" value="1"/>
</dbReference>
<dbReference type="RefSeq" id="WP_066698155.1">
    <property type="nucleotide sequence ID" value="NZ_FRBM01000008.1"/>
</dbReference>
<gene>
    <name evidence="4" type="ORF">BBH99_11530</name>
    <name evidence="5" type="ORF">SAMN05444407_10811</name>
</gene>
<reference evidence="4 6" key="1">
    <citation type="submission" date="2016-07" db="EMBL/GenBank/DDBJ databases">
        <authorList>
            <person name="Jeong J.-J."/>
            <person name="Kim D.W."/>
            <person name="Sang M.K."/>
            <person name="Choi I.-G."/>
            <person name="Kim K.D."/>
        </authorList>
    </citation>
    <scope>NUCLEOTIDE SEQUENCE [LARGE SCALE GENOMIC DNA]</scope>
    <source>
        <strain evidence="4 6">C-26</strain>
    </source>
</reference>
<name>A0A1M7EZS4_9FLAO</name>
<keyword evidence="6" id="KW-1185">Reference proteome</keyword>
<dbReference type="PANTHER" id="PTHR43877">
    <property type="entry name" value="AMINOALKYLPHOSPHONATE N-ACETYLTRANSFERASE-RELATED-RELATED"/>
    <property type="match status" value="1"/>
</dbReference>
<evidence type="ECO:0000256" key="1">
    <source>
        <dbReference type="ARBA" id="ARBA00022679"/>
    </source>
</evidence>
<protein>
    <submittedName>
        <fullName evidence="5">Acetyltransferase (GNAT) family protein</fullName>
    </submittedName>
    <submittedName>
        <fullName evidence="4">GNAT family acetyltransferase</fullName>
    </submittedName>
</protein>
<evidence type="ECO:0000313" key="7">
    <source>
        <dbReference type="Proteomes" id="UP000184069"/>
    </source>
</evidence>
<reference evidence="5 7" key="2">
    <citation type="submission" date="2016-11" db="EMBL/GenBank/DDBJ databases">
        <authorList>
            <person name="Jaros S."/>
            <person name="Januszkiewicz K."/>
            <person name="Wedrychowicz H."/>
        </authorList>
    </citation>
    <scope>NUCLEOTIDE SEQUENCE [LARGE SCALE GENOMIC DNA]</scope>
    <source>
        <strain evidence="5 7">DSM 27621</strain>
    </source>
</reference>
<dbReference type="PROSITE" id="PS51186">
    <property type="entry name" value="GNAT"/>
    <property type="match status" value="1"/>
</dbReference>
<dbReference type="GO" id="GO:0016747">
    <property type="term" value="F:acyltransferase activity, transferring groups other than amino-acyl groups"/>
    <property type="evidence" value="ECO:0007669"/>
    <property type="project" value="InterPro"/>
</dbReference>
<dbReference type="SUPFAM" id="SSF55729">
    <property type="entry name" value="Acyl-CoA N-acyltransferases (Nat)"/>
    <property type="match status" value="1"/>
</dbReference>
<sequence>MTIQRTDSNSSDFKELVKSLDANLAEHNGDDDAFFAQFNKIDMIKNCIVAYIDQTPAACGAFKELTEDTVEIKRMFTNPEFRKRGLGSSIVKELENWAKELGYQKAVLETSKDLTNAISVYEKSGFQRIPNYGQYIGVDSSVCFEKYLI</sequence>
<dbReference type="PANTHER" id="PTHR43877:SF2">
    <property type="entry name" value="AMINOALKYLPHOSPHONATE N-ACETYLTRANSFERASE-RELATED"/>
    <property type="match status" value="1"/>
</dbReference>
<feature type="domain" description="N-acetyltransferase" evidence="3">
    <location>
        <begin position="1"/>
        <end position="149"/>
    </location>
</feature>
<keyword evidence="1 5" id="KW-0808">Transferase</keyword>
<evidence type="ECO:0000259" key="3">
    <source>
        <dbReference type="PROSITE" id="PS51186"/>
    </source>
</evidence>
<dbReference type="InterPro" id="IPR000182">
    <property type="entry name" value="GNAT_dom"/>
</dbReference>
<dbReference type="EMBL" id="FRBM01000008">
    <property type="protein sequence ID" value="SHL97221.1"/>
    <property type="molecule type" value="Genomic_DNA"/>
</dbReference>
<dbReference type="Proteomes" id="UP000184069">
    <property type="component" value="Unassembled WGS sequence"/>
</dbReference>
<evidence type="ECO:0000313" key="4">
    <source>
        <dbReference type="EMBL" id="OCA77653.1"/>
    </source>
</evidence>
<proteinExistence type="predicted"/>
<keyword evidence="2" id="KW-0012">Acyltransferase</keyword>
<organism evidence="5 7">
    <name type="scientific">Chryseobacterium contaminans</name>
    <dbReference type="NCBI Taxonomy" id="1423959"/>
    <lineage>
        <taxon>Bacteria</taxon>
        <taxon>Pseudomonadati</taxon>
        <taxon>Bacteroidota</taxon>
        <taxon>Flavobacteriia</taxon>
        <taxon>Flavobacteriales</taxon>
        <taxon>Weeksellaceae</taxon>
        <taxon>Chryseobacterium group</taxon>
        <taxon>Chryseobacterium</taxon>
    </lineage>
</organism>
<dbReference type="InterPro" id="IPR050832">
    <property type="entry name" value="Bact_Acetyltransf"/>
</dbReference>
<evidence type="ECO:0000256" key="2">
    <source>
        <dbReference type="ARBA" id="ARBA00023315"/>
    </source>
</evidence>
<evidence type="ECO:0000313" key="6">
    <source>
        <dbReference type="Proteomes" id="UP000093508"/>
    </source>
</evidence>
<evidence type="ECO:0000313" key="5">
    <source>
        <dbReference type="EMBL" id="SHL97221.1"/>
    </source>
</evidence>
<dbReference type="Proteomes" id="UP000093508">
    <property type="component" value="Unassembled WGS sequence"/>
</dbReference>
<dbReference type="EMBL" id="MAYF01000316">
    <property type="protein sequence ID" value="OCA77653.1"/>
    <property type="molecule type" value="Genomic_DNA"/>
</dbReference>
<dbReference type="InterPro" id="IPR016181">
    <property type="entry name" value="Acyl_CoA_acyltransferase"/>
</dbReference>
<dbReference type="AlphaFoldDB" id="A0A1M7EZS4"/>
<accession>A0A1M7EZS4</accession>
<dbReference type="STRING" id="1423959.SAMN05444407_10811"/>
<dbReference type="OrthoDB" id="9803233at2"/>